<dbReference type="PANTHER" id="PTHR15840:SF10">
    <property type="entry name" value="EKC_KEOPS COMPLEX SUBUNIT TPRKB"/>
    <property type="match status" value="1"/>
</dbReference>
<keyword evidence="5" id="KW-0819">tRNA processing</keyword>
<evidence type="ECO:0000256" key="2">
    <source>
        <dbReference type="ARBA" id="ARBA00005546"/>
    </source>
</evidence>
<dbReference type="InterPro" id="IPR013926">
    <property type="entry name" value="CGI121/TPRKB"/>
</dbReference>
<evidence type="ECO:0000256" key="3">
    <source>
        <dbReference type="ARBA" id="ARBA00015316"/>
    </source>
</evidence>
<comment type="function">
    <text evidence="7">Component of the EKC/KEOPS complex that is required for the formation of a threonylcarbamoyl group on adenosine at position 37 (t(6)A37) in tRNAs that read codons beginning with adenine. The complex is probably involved in the transfer of the threonylcarbamoyl moiety of threonylcarbamoyl-AMP (TC-AMP) to the N6 group of A37. CGI121 acts as an allosteric effector that regulates the t(6)A activity of the complex. The EKC/KEOPS complex also promotes both telomere uncapping and telomere elongation. The complex is required for efficient recruitment of transcriptional coactivators. CGI121 is not required for tRNA modification.</text>
</comment>
<dbReference type="Pfam" id="PF08617">
    <property type="entry name" value="CGI-121"/>
    <property type="match status" value="1"/>
</dbReference>
<dbReference type="PANTHER" id="PTHR15840">
    <property type="entry name" value="CGI-121 FAMILY MEMBER"/>
    <property type="match status" value="1"/>
</dbReference>
<evidence type="ECO:0000256" key="4">
    <source>
        <dbReference type="ARBA" id="ARBA00016009"/>
    </source>
</evidence>
<comment type="similarity">
    <text evidence="2 8">Belongs to the CGI121/TPRKB family.</text>
</comment>
<protein>
    <recommendedName>
        <fullName evidence="4">EKC/KEOPS complex subunit CGI121</fullName>
    </recommendedName>
    <alternativeName>
        <fullName evidence="3">EKC/KEOPS complex subunit cgi121</fullName>
    </alternativeName>
</protein>
<comment type="subcellular location">
    <subcellularLocation>
        <location evidence="1">Nucleus</location>
    </subcellularLocation>
</comment>
<dbReference type="OrthoDB" id="329139at2759"/>
<keyword evidence="6 8" id="KW-0539">Nucleus</keyword>
<proteinExistence type="inferred from homology"/>
<keyword evidence="10" id="KW-1185">Reference proteome</keyword>
<sequence length="202" mass="23348">MLIRMPSEMNSNQEYIELKVPIFESHTAIAVLMKNVQNLEIIKENLIKGNFDYDYGFINAKNIVSLEQIYSAYYKVMQDSAYNTMKSRTLHTEFIYALSPFKNIMDCLNKFGISKTSDVLLILKIVKKEDATTEYFESQLKHIKTVVTGEIIKLDDENLQNFADAKSIAKNYKLKTNNRKSLDNDWNLVTRNVVSIIQLKGL</sequence>
<dbReference type="GO" id="GO:0005829">
    <property type="term" value="C:cytosol"/>
    <property type="evidence" value="ECO:0007669"/>
    <property type="project" value="TreeGrafter"/>
</dbReference>
<evidence type="ECO:0000313" key="9">
    <source>
        <dbReference type="EMBL" id="KAG0690120.1"/>
    </source>
</evidence>
<dbReference type="GO" id="GO:0002949">
    <property type="term" value="P:tRNA threonylcarbamoyladenosine modification"/>
    <property type="evidence" value="ECO:0007669"/>
    <property type="project" value="TreeGrafter"/>
</dbReference>
<dbReference type="AlphaFoldDB" id="A0A9P6WN03"/>
<organism evidence="9 10">
    <name type="scientific">Pichia californica</name>
    <dbReference type="NCBI Taxonomy" id="460514"/>
    <lineage>
        <taxon>Eukaryota</taxon>
        <taxon>Fungi</taxon>
        <taxon>Dikarya</taxon>
        <taxon>Ascomycota</taxon>
        <taxon>Saccharomycotina</taxon>
        <taxon>Pichiomycetes</taxon>
        <taxon>Pichiales</taxon>
        <taxon>Pichiaceae</taxon>
        <taxon>Pichia</taxon>
    </lineage>
</organism>
<dbReference type="GO" id="GO:0000408">
    <property type="term" value="C:EKC/KEOPS complex"/>
    <property type="evidence" value="ECO:0007669"/>
    <property type="project" value="TreeGrafter"/>
</dbReference>
<comment type="caution">
    <text evidence="9">The sequence shown here is derived from an EMBL/GenBank/DDBJ whole genome shotgun (WGS) entry which is preliminary data.</text>
</comment>
<dbReference type="InterPro" id="IPR036504">
    <property type="entry name" value="CGI121/TPRKB_sf"/>
</dbReference>
<evidence type="ECO:0000256" key="5">
    <source>
        <dbReference type="ARBA" id="ARBA00022694"/>
    </source>
</evidence>
<evidence type="ECO:0000256" key="7">
    <source>
        <dbReference type="ARBA" id="ARBA00025043"/>
    </source>
</evidence>
<dbReference type="EMBL" id="PUHW01000045">
    <property type="protein sequence ID" value="KAG0690120.1"/>
    <property type="molecule type" value="Genomic_DNA"/>
</dbReference>
<dbReference type="Gene3D" id="3.30.2380.10">
    <property type="entry name" value="CGI121/TPRKB"/>
    <property type="match status" value="1"/>
</dbReference>
<evidence type="ECO:0000256" key="8">
    <source>
        <dbReference type="RuleBase" id="RU004398"/>
    </source>
</evidence>
<dbReference type="GO" id="GO:0005634">
    <property type="term" value="C:nucleus"/>
    <property type="evidence" value="ECO:0007669"/>
    <property type="project" value="UniProtKB-SubCell"/>
</dbReference>
<reference evidence="9" key="1">
    <citation type="submission" date="2020-11" db="EMBL/GenBank/DDBJ databases">
        <title>Kefir isolates.</title>
        <authorList>
            <person name="Marcisauskas S."/>
            <person name="Kim Y."/>
            <person name="Blasche S."/>
        </authorList>
    </citation>
    <scope>NUCLEOTIDE SEQUENCE</scope>
    <source>
        <strain evidence="9">Olga-1</strain>
    </source>
</reference>
<name>A0A9P6WN03_9ASCO</name>
<accession>A0A9P6WN03</accession>
<gene>
    <name evidence="9" type="ORF">C6P40_003822</name>
</gene>
<dbReference type="SUPFAM" id="SSF143870">
    <property type="entry name" value="PF0523-like"/>
    <property type="match status" value="1"/>
</dbReference>
<evidence type="ECO:0000256" key="6">
    <source>
        <dbReference type="ARBA" id="ARBA00023242"/>
    </source>
</evidence>
<evidence type="ECO:0000313" key="10">
    <source>
        <dbReference type="Proteomes" id="UP000697127"/>
    </source>
</evidence>
<dbReference type="Proteomes" id="UP000697127">
    <property type="component" value="Unassembled WGS sequence"/>
</dbReference>
<evidence type="ECO:0000256" key="1">
    <source>
        <dbReference type="ARBA" id="ARBA00004123"/>
    </source>
</evidence>